<dbReference type="InterPro" id="IPR006629">
    <property type="entry name" value="LITAF"/>
</dbReference>
<name>A0A0L7LPB8_OPEBR</name>
<dbReference type="GO" id="GO:0005765">
    <property type="term" value="C:lysosomal membrane"/>
    <property type="evidence" value="ECO:0007669"/>
    <property type="project" value="UniProtKB-SubCell"/>
</dbReference>
<keyword evidence="7" id="KW-0472">Membrane</keyword>
<evidence type="ECO:0000259" key="9">
    <source>
        <dbReference type="PROSITE" id="PS51837"/>
    </source>
</evidence>
<comment type="similarity">
    <text evidence="4">Belongs to the CDIP1/LITAF family.</text>
</comment>
<dbReference type="AlphaFoldDB" id="A0A0L7LPB8"/>
<evidence type="ECO:0000256" key="4">
    <source>
        <dbReference type="ARBA" id="ARBA00005975"/>
    </source>
</evidence>
<evidence type="ECO:0000256" key="3">
    <source>
        <dbReference type="ARBA" id="ARBA00004630"/>
    </source>
</evidence>
<evidence type="ECO:0000256" key="6">
    <source>
        <dbReference type="ARBA" id="ARBA00022833"/>
    </source>
</evidence>
<protein>
    <submittedName>
        <fullName evidence="10">Lipopolysaccharide-induced tumor necrosis factor-alpha factor-like protein</fullName>
    </submittedName>
</protein>
<dbReference type="STRING" id="104452.A0A0L7LPB8"/>
<evidence type="ECO:0000313" key="10">
    <source>
        <dbReference type="EMBL" id="KOB77214.1"/>
    </source>
</evidence>
<keyword evidence="11" id="KW-1185">Reference proteome</keyword>
<accession>A0A0L7LPB8</accession>
<gene>
    <name evidence="10" type="ORF">OBRU01_04455</name>
</gene>
<comment type="caution">
    <text evidence="10">The sequence shown here is derived from an EMBL/GenBank/DDBJ whole genome shotgun (WGS) entry which is preliminary data.</text>
</comment>
<comment type="subcellular location">
    <subcellularLocation>
        <location evidence="2">Endosome membrane</location>
        <topology evidence="2">Peripheral membrane protein</topology>
    </subcellularLocation>
    <subcellularLocation>
        <location evidence="1">Late endosome membrane</location>
    </subcellularLocation>
    <subcellularLocation>
        <location evidence="3">Lysosome membrane</location>
        <topology evidence="3">Peripheral membrane protein</topology>
        <orientation evidence="3">Cytoplasmic side</orientation>
    </subcellularLocation>
</comment>
<organism evidence="10 11">
    <name type="scientific">Operophtera brumata</name>
    <name type="common">Winter moth</name>
    <name type="synonym">Phalaena brumata</name>
    <dbReference type="NCBI Taxonomy" id="104452"/>
    <lineage>
        <taxon>Eukaryota</taxon>
        <taxon>Metazoa</taxon>
        <taxon>Ecdysozoa</taxon>
        <taxon>Arthropoda</taxon>
        <taxon>Hexapoda</taxon>
        <taxon>Insecta</taxon>
        <taxon>Pterygota</taxon>
        <taxon>Neoptera</taxon>
        <taxon>Endopterygota</taxon>
        <taxon>Lepidoptera</taxon>
        <taxon>Glossata</taxon>
        <taxon>Ditrysia</taxon>
        <taxon>Geometroidea</taxon>
        <taxon>Geometridae</taxon>
        <taxon>Larentiinae</taxon>
        <taxon>Operophtera</taxon>
    </lineage>
</organism>
<keyword evidence="5" id="KW-0479">Metal-binding</keyword>
<dbReference type="OrthoDB" id="4713066at2759"/>
<dbReference type="InterPro" id="IPR037519">
    <property type="entry name" value="LITAF_fam"/>
</dbReference>
<dbReference type="Proteomes" id="UP000037510">
    <property type="component" value="Unassembled WGS sequence"/>
</dbReference>
<dbReference type="EMBL" id="JTDY01000430">
    <property type="protein sequence ID" value="KOB77214.1"/>
    <property type="molecule type" value="Genomic_DNA"/>
</dbReference>
<evidence type="ECO:0000256" key="5">
    <source>
        <dbReference type="ARBA" id="ARBA00022723"/>
    </source>
</evidence>
<evidence type="ECO:0000313" key="11">
    <source>
        <dbReference type="Proteomes" id="UP000037510"/>
    </source>
</evidence>
<evidence type="ECO:0000256" key="8">
    <source>
        <dbReference type="SAM" id="MobiDB-lite"/>
    </source>
</evidence>
<dbReference type="PANTHER" id="PTHR23292:SF14">
    <property type="entry name" value="FI16615P1-RELATED"/>
    <property type="match status" value="1"/>
</dbReference>
<dbReference type="SMART" id="SM00714">
    <property type="entry name" value="LITAF"/>
    <property type="match status" value="1"/>
</dbReference>
<dbReference type="GO" id="GO:0031902">
    <property type="term" value="C:late endosome membrane"/>
    <property type="evidence" value="ECO:0007669"/>
    <property type="project" value="UniProtKB-SubCell"/>
</dbReference>
<feature type="region of interest" description="Disordered" evidence="8">
    <location>
        <begin position="1"/>
        <end position="20"/>
    </location>
</feature>
<dbReference type="GO" id="GO:0008270">
    <property type="term" value="F:zinc ion binding"/>
    <property type="evidence" value="ECO:0007669"/>
    <property type="project" value="TreeGrafter"/>
</dbReference>
<evidence type="ECO:0000256" key="2">
    <source>
        <dbReference type="ARBA" id="ARBA00004481"/>
    </source>
</evidence>
<reference evidence="10 11" key="1">
    <citation type="journal article" date="2015" name="Genome Biol. Evol.">
        <title>The genome of winter moth (Operophtera brumata) provides a genomic perspective on sexual dimorphism and phenology.</title>
        <authorList>
            <person name="Derks M.F."/>
            <person name="Smit S."/>
            <person name="Salis L."/>
            <person name="Schijlen E."/>
            <person name="Bossers A."/>
            <person name="Mateman C."/>
            <person name="Pijl A.S."/>
            <person name="de Ridder D."/>
            <person name="Groenen M.A."/>
            <person name="Visser M.E."/>
            <person name="Megens H.J."/>
        </authorList>
    </citation>
    <scope>NUCLEOTIDE SEQUENCE [LARGE SCALE GENOMIC DNA]</scope>
    <source>
        <strain evidence="10">WM2013NL</strain>
        <tissue evidence="10">Head and thorax</tissue>
    </source>
</reference>
<feature type="compositionally biased region" description="Polar residues" evidence="8">
    <location>
        <begin position="1"/>
        <end position="11"/>
    </location>
</feature>
<dbReference type="PANTHER" id="PTHR23292">
    <property type="entry name" value="LIPOPOLYSACCHARIDE-INDUCED TUMOR NECROSIS FACTOR-ALPHA FACTOR"/>
    <property type="match status" value="1"/>
</dbReference>
<feature type="domain" description="LITAF" evidence="9">
    <location>
        <begin position="86"/>
        <end position="172"/>
    </location>
</feature>
<dbReference type="PROSITE" id="PS51837">
    <property type="entry name" value="LITAF"/>
    <property type="match status" value="1"/>
</dbReference>
<evidence type="ECO:0000256" key="7">
    <source>
        <dbReference type="ARBA" id="ARBA00023136"/>
    </source>
</evidence>
<sequence>MSTVQGPSAPSATEDLPPPYASVVGNTPYGFVVPGSDTYTAAGPYPAPKQFTAPGVYPHPAPGVYPHPVTSAQPLHGDRPPAPPGVPVGLVLPPAVGSEPTTINCFNCGKTVTTRVNFTTGWHTHLVAGSVCMVTMICSLCCMGLIPYCFDTFKDAEHYCPNCNAFVGKSTKC</sequence>
<evidence type="ECO:0000256" key="1">
    <source>
        <dbReference type="ARBA" id="ARBA00004414"/>
    </source>
</evidence>
<dbReference type="Pfam" id="PF10601">
    <property type="entry name" value="zf-LITAF-like"/>
    <property type="match status" value="1"/>
</dbReference>
<keyword evidence="6" id="KW-0862">Zinc</keyword>
<proteinExistence type="inferred from homology"/>